<dbReference type="PANTHER" id="PTHR40741:SF2">
    <property type="entry name" value="AMASTIN"/>
    <property type="match status" value="1"/>
</dbReference>
<keyword evidence="1" id="KW-0472">Membrane</keyword>
<name>A0A836H667_LEIEN</name>
<keyword evidence="1" id="KW-1133">Transmembrane helix</keyword>
<accession>A0A836H667</accession>
<dbReference type="InterPro" id="IPR009944">
    <property type="entry name" value="Amastin"/>
</dbReference>
<dbReference type="RefSeq" id="XP_067691814.1">
    <property type="nucleotide sequence ID" value="XM_067835248.1"/>
</dbReference>
<evidence type="ECO:0008006" key="4">
    <source>
        <dbReference type="Google" id="ProtNLM"/>
    </source>
</evidence>
<evidence type="ECO:0000313" key="3">
    <source>
        <dbReference type="Proteomes" id="UP000674179"/>
    </source>
</evidence>
<dbReference type="AlphaFoldDB" id="A0A836H667"/>
<dbReference type="PANTHER" id="PTHR40741">
    <property type="entry name" value="AMASTIN-RELATED"/>
    <property type="match status" value="1"/>
</dbReference>
<organism evidence="2 3">
    <name type="scientific">Leishmania enriettii</name>
    <dbReference type="NCBI Taxonomy" id="5663"/>
    <lineage>
        <taxon>Eukaryota</taxon>
        <taxon>Discoba</taxon>
        <taxon>Euglenozoa</taxon>
        <taxon>Kinetoplastea</taxon>
        <taxon>Metakinetoplastina</taxon>
        <taxon>Trypanosomatida</taxon>
        <taxon>Trypanosomatidae</taxon>
        <taxon>Leishmaniinae</taxon>
        <taxon>Leishmania</taxon>
    </lineage>
</organism>
<proteinExistence type="predicted"/>
<protein>
    <recommendedName>
        <fullName evidence="4">Amastin-like surface protein-like protein</fullName>
    </recommendedName>
</protein>
<dbReference type="Proteomes" id="UP000674179">
    <property type="component" value="Chromosome 27"/>
</dbReference>
<sequence>MRCNTIICTAVLLCAMAALTFSVIGALMPFFVMPASIESTIHSLNATIHSPSFDMETDKATLARFGLLAGGPPAKSKMTLWRLTYAASGGDTSIDLRDDYFTCLRGNMLIQAAEGISVVACVLAAANFIMSIFLFFFSAIVKFPLAVYFFLAAAAAVVTLGLALDFYLRGWCSAQSLKASAWNVSVGFAFFVLSCGASLIASVLTLFSD</sequence>
<feature type="transmembrane region" description="Helical" evidence="1">
    <location>
        <begin position="6"/>
        <end position="32"/>
    </location>
</feature>
<keyword evidence="1" id="KW-0812">Transmembrane</keyword>
<dbReference type="EMBL" id="JAFHKP010000027">
    <property type="protein sequence ID" value="KAG5475803.1"/>
    <property type="molecule type" value="Genomic_DNA"/>
</dbReference>
<feature type="transmembrane region" description="Helical" evidence="1">
    <location>
        <begin position="180"/>
        <end position="207"/>
    </location>
</feature>
<dbReference type="OrthoDB" id="273009at2759"/>
<dbReference type="GeneID" id="94170758"/>
<keyword evidence="3" id="KW-1185">Reference proteome</keyword>
<reference evidence="2 3" key="1">
    <citation type="submission" date="2021-02" db="EMBL/GenBank/DDBJ databases">
        <title>Leishmania (Mundinia) enrietti genome sequencing and assembly.</title>
        <authorList>
            <person name="Almutairi H."/>
            <person name="Gatherer D."/>
        </authorList>
    </citation>
    <scope>NUCLEOTIDE SEQUENCE [LARGE SCALE GENOMIC DNA]</scope>
    <source>
        <strain evidence="2">CUR178</strain>
    </source>
</reference>
<evidence type="ECO:0000313" key="2">
    <source>
        <dbReference type="EMBL" id="KAG5475803.1"/>
    </source>
</evidence>
<dbReference type="Pfam" id="PF07344">
    <property type="entry name" value="Amastin"/>
    <property type="match status" value="1"/>
</dbReference>
<feature type="transmembrane region" description="Helical" evidence="1">
    <location>
        <begin position="115"/>
        <end position="140"/>
    </location>
</feature>
<feature type="transmembrane region" description="Helical" evidence="1">
    <location>
        <begin position="146"/>
        <end position="168"/>
    </location>
</feature>
<dbReference type="KEGG" id="lenr:94170758"/>
<comment type="caution">
    <text evidence="2">The sequence shown here is derived from an EMBL/GenBank/DDBJ whole genome shotgun (WGS) entry which is preliminary data.</text>
</comment>
<gene>
    <name evidence="2" type="ORF">CUR178_03516</name>
</gene>
<evidence type="ECO:0000256" key="1">
    <source>
        <dbReference type="SAM" id="Phobius"/>
    </source>
</evidence>